<feature type="transmembrane region" description="Helical" evidence="3">
    <location>
        <begin position="324"/>
        <end position="342"/>
    </location>
</feature>
<comment type="caution">
    <text evidence="4">The sequence shown here is derived from an EMBL/GenBank/DDBJ whole genome shotgun (WGS) entry which is preliminary data.</text>
</comment>
<proteinExistence type="inferred from homology"/>
<reference evidence="4" key="2">
    <citation type="journal article" date="2021" name="PeerJ">
        <title>Extensive microbial diversity within the chicken gut microbiome revealed by metagenomics and culture.</title>
        <authorList>
            <person name="Gilroy R."/>
            <person name="Ravi A."/>
            <person name="Getino M."/>
            <person name="Pursley I."/>
            <person name="Horton D.L."/>
            <person name="Alikhan N.F."/>
            <person name="Baker D."/>
            <person name="Gharbi K."/>
            <person name="Hall N."/>
            <person name="Watson M."/>
            <person name="Adriaenssens E.M."/>
            <person name="Foster-Nyarko E."/>
            <person name="Jarju S."/>
            <person name="Secka A."/>
            <person name="Antonio M."/>
            <person name="Oren A."/>
            <person name="Chaudhuri R.R."/>
            <person name="La Ragione R."/>
            <person name="Hildebrand F."/>
            <person name="Pallen M.J."/>
        </authorList>
    </citation>
    <scope>NUCLEOTIDE SEQUENCE</scope>
    <source>
        <strain evidence="4">ChiW16-3235</strain>
    </source>
</reference>
<dbReference type="Pfam" id="PF03323">
    <property type="entry name" value="GerA"/>
    <property type="match status" value="1"/>
</dbReference>
<dbReference type="InterPro" id="IPR004995">
    <property type="entry name" value="Spore_Ger"/>
</dbReference>
<feature type="transmembrane region" description="Helical" evidence="3">
    <location>
        <begin position="282"/>
        <end position="304"/>
    </location>
</feature>
<gene>
    <name evidence="4" type="ORF">IAB94_05500</name>
</gene>
<keyword evidence="3" id="KW-1133">Transmembrane helix</keyword>
<dbReference type="AlphaFoldDB" id="A0A9D1E6Y9"/>
<evidence type="ECO:0000256" key="2">
    <source>
        <dbReference type="ARBA" id="ARBA00023136"/>
    </source>
</evidence>
<comment type="similarity">
    <text evidence="1">Belongs to the GerABKA family.</text>
</comment>
<feature type="transmembrane region" description="Helical" evidence="3">
    <location>
        <begin position="372"/>
        <end position="393"/>
    </location>
</feature>
<dbReference type="PANTHER" id="PTHR22550">
    <property type="entry name" value="SPORE GERMINATION PROTEIN"/>
    <property type="match status" value="1"/>
</dbReference>
<dbReference type="GO" id="GO:0016020">
    <property type="term" value="C:membrane"/>
    <property type="evidence" value="ECO:0007669"/>
    <property type="project" value="InterPro"/>
</dbReference>
<protein>
    <submittedName>
        <fullName evidence="4">Spore germination protein</fullName>
    </submittedName>
</protein>
<dbReference type="PIRSF" id="PIRSF005690">
    <property type="entry name" value="GerBA"/>
    <property type="match status" value="1"/>
</dbReference>
<feature type="transmembrane region" description="Helical" evidence="3">
    <location>
        <begin position="405"/>
        <end position="427"/>
    </location>
</feature>
<dbReference type="Proteomes" id="UP000823913">
    <property type="component" value="Unassembled WGS sequence"/>
</dbReference>
<evidence type="ECO:0000313" key="5">
    <source>
        <dbReference type="Proteomes" id="UP000823913"/>
    </source>
</evidence>
<dbReference type="EMBL" id="DVHK01000112">
    <property type="protein sequence ID" value="HIR67481.1"/>
    <property type="molecule type" value="Genomic_DNA"/>
</dbReference>
<accession>A0A9D1E6Y9</accession>
<reference evidence="4" key="1">
    <citation type="submission" date="2020-10" db="EMBL/GenBank/DDBJ databases">
        <authorList>
            <person name="Gilroy R."/>
        </authorList>
    </citation>
    <scope>NUCLEOTIDE SEQUENCE</scope>
    <source>
        <strain evidence="4">ChiW16-3235</strain>
    </source>
</reference>
<evidence type="ECO:0000256" key="1">
    <source>
        <dbReference type="ARBA" id="ARBA00005278"/>
    </source>
</evidence>
<sequence>MSQSKDGAPALQARIQKIKEILTSPDILTFEFSSLSGKKFAAVYLDGLADKNLLGELVVKPLRAAQVSDDGKEVAQLLASPEIKEGKDLQDAISGILDGNAALYIDGCKEFYIIGLKNPPGRAVMEPPTQITVKGPREGFTEDIKTNLGLVRKRLKSQRLQVKMLSSGRQSATAVALCYLEGICRDEVVAQIEEQIKGNKIDLVPDSSYISSFISKHPRSLFKHCASCEKPDIFAAKLCEGRAGLIVDGSPIALTAPYMIVEDFQSAEDYYITSYRATIIRFLRVAAVLVGVLLPALYICAQLFKIQLIPVKLLFKIASSVSGIPFSPSVEMFLTLMVLEVLNEASIRMPKYVGLALSVVGALVLGDTAVKAGIISTPAIIIVAFSAICLYTVPDLVETTTTLRLLFLIVAGSVGLYGIVLLSAYILCYLCSEQSYGVPLLAPFSPLVEGDLKDAFYKSNLYSMKNRPRTLRPKNKVRLKNDKE</sequence>
<keyword evidence="2 3" id="KW-0472">Membrane</keyword>
<dbReference type="InterPro" id="IPR050768">
    <property type="entry name" value="UPF0353/GerABKA_families"/>
</dbReference>
<keyword evidence="3" id="KW-0812">Transmembrane</keyword>
<name>A0A9D1E6Y9_9FIRM</name>
<evidence type="ECO:0000256" key="3">
    <source>
        <dbReference type="SAM" id="Phobius"/>
    </source>
</evidence>
<feature type="transmembrane region" description="Helical" evidence="3">
    <location>
        <begin position="349"/>
        <end position="366"/>
    </location>
</feature>
<evidence type="ECO:0000313" key="4">
    <source>
        <dbReference type="EMBL" id="HIR67481.1"/>
    </source>
</evidence>
<dbReference type="GO" id="GO:0009847">
    <property type="term" value="P:spore germination"/>
    <property type="evidence" value="ECO:0007669"/>
    <property type="project" value="InterPro"/>
</dbReference>
<dbReference type="PANTHER" id="PTHR22550:SF5">
    <property type="entry name" value="LEUCINE ZIPPER PROTEIN 4"/>
    <property type="match status" value="1"/>
</dbReference>
<organism evidence="4 5">
    <name type="scientific">Candidatus Coproplasma avicola</name>
    <dbReference type="NCBI Taxonomy" id="2840744"/>
    <lineage>
        <taxon>Bacteria</taxon>
        <taxon>Bacillati</taxon>
        <taxon>Bacillota</taxon>
        <taxon>Clostridia</taxon>
        <taxon>Eubacteriales</taxon>
        <taxon>Candidatus Coproplasma</taxon>
    </lineage>
</organism>